<evidence type="ECO:0000313" key="5">
    <source>
        <dbReference type="EMBL" id="KAF1964896.1"/>
    </source>
</evidence>
<evidence type="ECO:0000256" key="3">
    <source>
        <dbReference type="SAM" id="MobiDB-lite"/>
    </source>
</evidence>
<dbReference type="OrthoDB" id="21254at2759"/>
<organism evidence="5 6">
    <name type="scientific">Bimuria novae-zelandiae CBS 107.79</name>
    <dbReference type="NCBI Taxonomy" id="1447943"/>
    <lineage>
        <taxon>Eukaryota</taxon>
        <taxon>Fungi</taxon>
        <taxon>Dikarya</taxon>
        <taxon>Ascomycota</taxon>
        <taxon>Pezizomycotina</taxon>
        <taxon>Dothideomycetes</taxon>
        <taxon>Pleosporomycetidae</taxon>
        <taxon>Pleosporales</taxon>
        <taxon>Massarineae</taxon>
        <taxon>Didymosphaeriaceae</taxon>
        <taxon>Bimuria</taxon>
    </lineage>
</organism>
<dbReference type="PROSITE" id="PS50815">
    <property type="entry name" value="HORMA"/>
    <property type="match status" value="1"/>
</dbReference>
<sequence>MPTTYLTTLMAFTHFLTAYIHTLLYLRHLYPHESFLRTRFHNTPVHQSRHPNVCQWILDAVAAVKEELTKGTVARIAIVIFHPGITPSSSYEEEEGLGQVKILERYMLDVSSFPVLTREERFMDIEWQKTEAEREAERARQAEEDARIAAALAAQEESAFKGKGKAKKKEKKAPLDAEVAVDLSEQFRAAFITLSTRVSQLEQLPEGCSFNISMELKDEADVDPPIGHPQKWMPSQPSLQKTGRKGATVQDNGRQEGEDLGGAKVTPIRTVEAGVFRFETWIEEGKAKFNTRWPKSSFESSAG</sequence>
<evidence type="ECO:0000313" key="6">
    <source>
        <dbReference type="Proteomes" id="UP000800036"/>
    </source>
</evidence>
<gene>
    <name evidence="5" type="ORF">BU23DRAFT_561531</name>
</gene>
<dbReference type="PANTHER" id="PTHR11842:SF10">
    <property type="entry name" value="MITOTIC SPINDLE ASSEMBLY CHECKPOINT PROTEIN MAD2B"/>
    <property type="match status" value="1"/>
</dbReference>
<dbReference type="Pfam" id="PF02301">
    <property type="entry name" value="HORMA"/>
    <property type="match status" value="1"/>
</dbReference>
<protein>
    <submittedName>
        <fullName evidence="5">DNA-binding protein</fullName>
    </submittedName>
</protein>
<feature type="coiled-coil region" evidence="2">
    <location>
        <begin position="122"/>
        <end position="149"/>
    </location>
</feature>
<comment type="similarity">
    <text evidence="1">Belongs to the MAD2 family.</text>
</comment>
<dbReference type="InterPro" id="IPR045091">
    <property type="entry name" value="Mad2-like"/>
</dbReference>
<dbReference type="EMBL" id="ML976774">
    <property type="protein sequence ID" value="KAF1964896.1"/>
    <property type="molecule type" value="Genomic_DNA"/>
</dbReference>
<dbReference type="GO" id="GO:0003677">
    <property type="term" value="F:DNA binding"/>
    <property type="evidence" value="ECO:0007669"/>
    <property type="project" value="UniProtKB-KW"/>
</dbReference>
<dbReference type="SUPFAM" id="SSF56019">
    <property type="entry name" value="The spindle assembly checkpoint protein mad2"/>
    <property type="match status" value="1"/>
</dbReference>
<reference evidence="5" key="1">
    <citation type="journal article" date="2020" name="Stud. Mycol.">
        <title>101 Dothideomycetes genomes: a test case for predicting lifestyles and emergence of pathogens.</title>
        <authorList>
            <person name="Haridas S."/>
            <person name="Albert R."/>
            <person name="Binder M."/>
            <person name="Bloem J."/>
            <person name="Labutti K."/>
            <person name="Salamov A."/>
            <person name="Andreopoulos B."/>
            <person name="Baker S."/>
            <person name="Barry K."/>
            <person name="Bills G."/>
            <person name="Bluhm B."/>
            <person name="Cannon C."/>
            <person name="Castanera R."/>
            <person name="Culley D."/>
            <person name="Daum C."/>
            <person name="Ezra D."/>
            <person name="Gonzalez J."/>
            <person name="Henrissat B."/>
            <person name="Kuo A."/>
            <person name="Liang C."/>
            <person name="Lipzen A."/>
            <person name="Lutzoni F."/>
            <person name="Magnuson J."/>
            <person name="Mondo S."/>
            <person name="Nolan M."/>
            <person name="Ohm R."/>
            <person name="Pangilinan J."/>
            <person name="Park H.-J."/>
            <person name="Ramirez L."/>
            <person name="Alfaro M."/>
            <person name="Sun H."/>
            <person name="Tritt A."/>
            <person name="Yoshinaga Y."/>
            <person name="Zwiers L.-H."/>
            <person name="Turgeon B."/>
            <person name="Goodwin S."/>
            <person name="Spatafora J."/>
            <person name="Crous P."/>
            <person name="Grigoriev I."/>
        </authorList>
    </citation>
    <scope>NUCLEOTIDE SEQUENCE</scope>
    <source>
        <strain evidence="5">CBS 107.79</strain>
    </source>
</reference>
<keyword evidence="6" id="KW-1185">Reference proteome</keyword>
<dbReference type="PANTHER" id="PTHR11842">
    <property type="entry name" value="MITOTIC SPINDLE ASSEMBLY CHECKPOINT PROTEIN MAD2"/>
    <property type="match status" value="1"/>
</dbReference>
<keyword evidence="2" id="KW-0175">Coiled coil</keyword>
<keyword evidence="5" id="KW-0238">DNA-binding</keyword>
<dbReference type="Gene3D" id="3.30.900.10">
    <property type="entry name" value="HORMA domain"/>
    <property type="match status" value="1"/>
</dbReference>
<dbReference type="InterPro" id="IPR036570">
    <property type="entry name" value="HORMA_dom_sf"/>
</dbReference>
<dbReference type="GO" id="GO:0016035">
    <property type="term" value="C:zeta DNA polymerase complex"/>
    <property type="evidence" value="ECO:0007669"/>
    <property type="project" value="TreeGrafter"/>
</dbReference>
<evidence type="ECO:0000256" key="1">
    <source>
        <dbReference type="ARBA" id="ARBA00010348"/>
    </source>
</evidence>
<dbReference type="InterPro" id="IPR003511">
    <property type="entry name" value="HORMA_dom"/>
</dbReference>
<evidence type="ECO:0000259" key="4">
    <source>
        <dbReference type="PROSITE" id="PS50815"/>
    </source>
</evidence>
<accession>A0A6A5UPQ2</accession>
<feature type="region of interest" description="Disordered" evidence="3">
    <location>
        <begin position="225"/>
        <end position="265"/>
    </location>
</feature>
<dbReference type="AlphaFoldDB" id="A0A6A5UPQ2"/>
<proteinExistence type="inferred from homology"/>
<evidence type="ECO:0000256" key="2">
    <source>
        <dbReference type="SAM" id="Coils"/>
    </source>
</evidence>
<name>A0A6A5UPQ2_9PLEO</name>
<feature type="domain" description="HORMA" evidence="4">
    <location>
        <begin position="6"/>
        <end position="275"/>
    </location>
</feature>
<dbReference type="Proteomes" id="UP000800036">
    <property type="component" value="Unassembled WGS sequence"/>
</dbReference>